<keyword evidence="8 23" id="KW-0812">Transmembrane</keyword>
<evidence type="ECO:0000313" key="25">
    <source>
        <dbReference type="EMBL" id="TYS57436.1"/>
    </source>
</evidence>
<feature type="transmembrane region" description="Helical" evidence="23">
    <location>
        <begin position="415"/>
        <end position="437"/>
    </location>
</feature>
<gene>
    <name evidence="25" type="ORF">FZC74_17105</name>
</gene>
<dbReference type="Proteomes" id="UP000323393">
    <property type="component" value="Unassembled WGS sequence"/>
</dbReference>
<keyword evidence="14" id="KW-0460">Magnesium</keyword>
<dbReference type="Gene3D" id="3.40.50.1000">
    <property type="entry name" value="HAD superfamily/HAD-like"/>
    <property type="match status" value="1"/>
</dbReference>
<evidence type="ECO:0000256" key="21">
    <source>
        <dbReference type="ARBA" id="ARBA00033239"/>
    </source>
</evidence>
<dbReference type="InterPro" id="IPR001757">
    <property type="entry name" value="P_typ_ATPase"/>
</dbReference>
<evidence type="ECO:0000256" key="4">
    <source>
        <dbReference type="ARBA" id="ARBA00015102"/>
    </source>
</evidence>
<dbReference type="Gene3D" id="3.40.1110.10">
    <property type="entry name" value="Calcium-transporting ATPase, cytoplasmic domain N"/>
    <property type="match status" value="2"/>
</dbReference>
<evidence type="ECO:0000256" key="13">
    <source>
        <dbReference type="ARBA" id="ARBA00022840"/>
    </source>
</evidence>
<dbReference type="PRINTS" id="PR00119">
    <property type="entry name" value="CATATPASE"/>
</dbReference>
<feature type="domain" description="HMA" evidence="24">
    <location>
        <begin position="75"/>
        <end position="141"/>
    </location>
</feature>
<keyword evidence="13 23" id="KW-0067">ATP-binding</keyword>
<evidence type="ECO:0000256" key="1">
    <source>
        <dbReference type="ARBA" id="ARBA00004651"/>
    </source>
</evidence>
<dbReference type="InterPro" id="IPR059000">
    <property type="entry name" value="ATPase_P-type_domA"/>
</dbReference>
<evidence type="ECO:0000256" key="5">
    <source>
        <dbReference type="ARBA" id="ARBA00022448"/>
    </source>
</evidence>
<dbReference type="SUPFAM" id="SSF81665">
    <property type="entry name" value="Calcium ATPase, transmembrane domain M"/>
    <property type="match status" value="1"/>
</dbReference>
<dbReference type="NCBIfam" id="TIGR01511">
    <property type="entry name" value="ATPase-IB1_Cu"/>
    <property type="match status" value="1"/>
</dbReference>
<keyword evidence="16 23" id="KW-1133">Transmembrane helix</keyword>
<feature type="transmembrane region" description="Helical" evidence="23">
    <location>
        <begin position="443"/>
        <end position="466"/>
    </location>
</feature>
<dbReference type="GO" id="GO:0043682">
    <property type="term" value="F:P-type divalent copper transporter activity"/>
    <property type="evidence" value="ECO:0007669"/>
    <property type="project" value="TreeGrafter"/>
</dbReference>
<evidence type="ECO:0000256" key="20">
    <source>
        <dbReference type="ARBA" id="ARBA00029719"/>
    </source>
</evidence>
<reference evidence="25 26" key="1">
    <citation type="submission" date="2019-08" db="EMBL/GenBank/DDBJ databases">
        <title>Bacillus genomes from the desert of Cuatro Cienegas, Coahuila.</title>
        <authorList>
            <person name="Olmedo-Alvarez G."/>
        </authorList>
    </citation>
    <scope>NUCLEOTIDE SEQUENCE [LARGE SCALE GENOMIC DNA]</scope>
    <source>
        <strain evidence="25 26">CH88_3T</strain>
    </source>
</reference>
<feature type="transmembrane region" description="Helical" evidence="23">
    <location>
        <begin position="263"/>
        <end position="281"/>
    </location>
</feature>
<feature type="transmembrane region" description="Helical" evidence="23">
    <location>
        <begin position="165"/>
        <end position="190"/>
    </location>
</feature>
<dbReference type="InterPro" id="IPR006121">
    <property type="entry name" value="HMA_dom"/>
</dbReference>
<accession>A0AA95B5L9</accession>
<evidence type="ECO:0000256" key="9">
    <source>
        <dbReference type="ARBA" id="ARBA00022723"/>
    </source>
</evidence>
<keyword evidence="19 23" id="KW-0472">Membrane</keyword>
<dbReference type="SFLD" id="SFLDG00002">
    <property type="entry name" value="C1.7:_P-type_atpase_like"/>
    <property type="match status" value="1"/>
</dbReference>
<feature type="transmembrane region" description="Helical" evidence="23">
    <location>
        <begin position="758"/>
        <end position="775"/>
    </location>
</feature>
<evidence type="ECO:0000256" key="8">
    <source>
        <dbReference type="ARBA" id="ARBA00022692"/>
    </source>
</evidence>
<dbReference type="NCBIfam" id="TIGR01525">
    <property type="entry name" value="ATPase-IB_hvy"/>
    <property type="match status" value="1"/>
</dbReference>
<dbReference type="InterPro" id="IPR023214">
    <property type="entry name" value="HAD_sf"/>
</dbReference>
<evidence type="ECO:0000256" key="22">
    <source>
        <dbReference type="ARBA" id="ARBA00049289"/>
    </source>
</evidence>
<evidence type="ECO:0000256" key="12">
    <source>
        <dbReference type="ARBA" id="ARBA00022796"/>
    </source>
</evidence>
<evidence type="ECO:0000256" key="3">
    <source>
        <dbReference type="ARBA" id="ARBA00012517"/>
    </source>
</evidence>
<dbReference type="Gene3D" id="2.70.150.10">
    <property type="entry name" value="Calcium-transporting ATPase, cytoplasmic transduction domain A"/>
    <property type="match status" value="1"/>
</dbReference>
<keyword evidence="17" id="KW-0186">Copper</keyword>
<dbReference type="FunFam" id="3.30.70.100:FF:000005">
    <property type="entry name" value="Copper-exporting P-type ATPase A"/>
    <property type="match status" value="2"/>
</dbReference>
<keyword evidence="5" id="KW-0813">Transport</keyword>
<evidence type="ECO:0000256" key="2">
    <source>
        <dbReference type="ARBA" id="ARBA00006024"/>
    </source>
</evidence>
<dbReference type="NCBIfam" id="TIGR01494">
    <property type="entry name" value="ATPase_P-type"/>
    <property type="match status" value="1"/>
</dbReference>
<dbReference type="CDD" id="cd00371">
    <property type="entry name" value="HMA"/>
    <property type="match status" value="2"/>
</dbReference>
<evidence type="ECO:0000256" key="19">
    <source>
        <dbReference type="ARBA" id="ARBA00023136"/>
    </source>
</evidence>
<dbReference type="RefSeq" id="WP_148966786.1">
    <property type="nucleotide sequence ID" value="NZ_VTEU01000008.1"/>
</dbReference>
<evidence type="ECO:0000256" key="15">
    <source>
        <dbReference type="ARBA" id="ARBA00022967"/>
    </source>
</evidence>
<dbReference type="PROSITE" id="PS00154">
    <property type="entry name" value="ATPASE_E1_E2"/>
    <property type="match status" value="1"/>
</dbReference>
<dbReference type="Pfam" id="PF00403">
    <property type="entry name" value="HMA"/>
    <property type="match status" value="2"/>
</dbReference>
<dbReference type="GO" id="GO:0055070">
    <property type="term" value="P:copper ion homeostasis"/>
    <property type="evidence" value="ECO:0007669"/>
    <property type="project" value="TreeGrafter"/>
</dbReference>
<dbReference type="FunFam" id="2.70.150.10:FF:000020">
    <property type="entry name" value="Copper-exporting P-type ATPase A"/>
    <property type="match status" value="1"/>
</dbReference>
<dbReference type="PROSITE" id="PS50846">
    <property type="entry name" value="HMA_2"/>
    <property type="match status" value="2"/>
</dbReference>
<dbReference type="Pfam" id="PF00122">
    <property type="entry name" value="E1-E2_ATPase"/>
    <property type="match status" value="1"/>
</dbReference>
<dbReference type="FunFam" id="3.40.50.1000:FF:000144">
    <property type="entry name" value="copper-transporting ATPase 1 isoform X2"/>
    <property type="match status" value="1"/>
</dbReference>
<evidence type="ECO:0000256" key="16">
    <source>
        <dbReference type="ARBA" id="ARBA00022989"/>
    </source>
</evidence>
<dbReference type="InterPro" id="IPR023299">
    <property type="entry name" value="ATPase_P-typ_cyto_dom_N"/>
</dbReference>
<dbReference type="NCBIfam" id="TIGR00003">
    <property type="entry name" value="copper ion binding protein"/>
    <property type="match status" value="2"/>
</dbReference>
<dbReference type="CDD" id="cd02094">
    <property type="entry name" value="P-type_ATPase_Cu-like"/>
    <property type="match status" value="1"/>
</dbReference>
<organism evidence="25 26">
    <name type="scientific">Sutcliffiella horikoshii</name>
    <dbReference type="NCBI Taxonomy" id="79883"/>
    <lineage>
        <taxon>Bacteria</taxon>
        <taxon>Bacillati</taxon>
        <taxon>Bacillota</taxon>
        <taxon>Bacilli</taxon>
        <taxon>Bacillales</taxon>
        <taxon>Bacillaceae</taxon>
        <taxon>Sutcliffiella</taxon>
    </lineage>
</organism>
<proteinExistence type="inferred from homology"/>
<dbReference type="InterPro" id="IPR036412">
    <property type="entry name" value="HAD-like_sf"/>
</dbReference>
<dbReference type="SUPFAM" id="SSF81653">
    <property type="entry name" value="Calcium ATPase, transduction domain A"/>
    <property type="match status" value="1"/>
</dbReference>
<dbReference type="EC" id="7.2.2.8" evidence="3"/>
<dbReference type="PANTHER" id="PTHR43520:SF8">
    <property type="entry name" value="P-TYPE CU(+) TRANSPORTER"/>
    <property type="match status" value="1"/>
</dbReference>
<protein>
    <recommendedName>
        <fullName evidence="4">Copper-exporting P-type ATPase</fullName>
        <ecNumber evidence="3">7.2.2.8</ecNumber>
    </recommendedName>
    <alternativeName>
        <fullName evidence="20">Copper-exporting P-type ATPase A</fullName>
    </alternativeName>
    <alternativeName>
        <fullName evidence="21">Cu(+)-exporting ATPase</fullName>
    </alternativeName>
</protein>
<evidence type="ECO:0000313" key="26">
    <source>
        <dbReference type="Proteomes" id="UP000323393"/>
    </source>
</evidence>
<feature type="transmembrane region" description="Helical" evidence="23">
    <location>
        <begin position="202"/>
        <end position="221"/>
    </location>
</feature>
<evidence type="ECO:0000256" key="10">
    <source>
        <dbReference type="ARBA" id="ARBA00022737"/>
    </source>
</evidence>
<keyword evidence="6 23" id="KW-1003">Cell membrane</keyword>
<dbReference type="SFLD" id="SFLDF00027">
    <property type="entry name" value="p-type_atpase"/>
    <property type="match status" value="1"/>
</dbReference>
<dbReference type="GO" id="GO:0005886">
    <property type="term" value="C:plasma membrane"/>
    <property type="evidence" value="ECO:0007669"/>
    <property type="project" value="UniProtKB-SubCell"/>
</dbReference>
<keyword evidence="9 23" id="KW-0479">Metal-binding</keyword>
<dbReference type="GO" id="GO:0140581">
    <property type="term" value="F:P-type monovalent copper transporter activity"/>
    <property type="evidence" value="ECO:0007669"/>
    <property type="project" value="UniProtKB-EC"/>
</dbReference>
<evidence type="ECO:0000256" key="11">
    <source>
        <dbReference type="ARBA" id="ARBA00022741"/>
    </source>
</evidence>
<dbReference type="GO" id="GO:0005524">
    <property type="term" value="F:ATP binding"/>
    <property type="evidence" value="ECO:0007669"/>
    <property type="project" value="UniProtKB-UniRule"/>
</dbReference>
<dbReference type="Pfam" id="PF00702">
    <property type="entry name" value="Hydrolase"/>
    <property type="match status" value="1"/>
</dbReference>
<evidence type="ECO:0000256" key="23">
    <source>
        <dbReference type="RuleBase" id="RU362081"/>
    </source>
</evidence>
<dbReference type="InterPro" id="IPR044492">
    <property type="entry name" value="P_typ_ATPase_HD_dom"/>
</dbReference>
<keyword evidence="12" id="KW-0187">Copper transport</keyword>
<name>A0AA95B5L9_9BACI</name>
<dbReference type="SUPFAM" id="SSF55008">
    <property type="entry name" value="HMA, heavy metal-associated domain"/>
    <property type="match status" value="2"/>
</dbReference>
<evidence type="ECO:0000256" key="17">
    <source>
        <dbReference type="ARBA" id="ARBA00023008"/>
    </source>
</evidence>
<dbReference type="PANTHER" id="PTHR43520">
    <property type="entry name" value="ATP7, ISOFORM B"/>
    <property type="match status" value="1"/>
</dbReference>
<feature type="transmembrane region" description="Helical" evidence="23">
    <location>
        <begin position="233"/>
        <end position="251"/>
    </location>
</feature>
<dbReference type="EMBL" id="VTEU01000008">
    <property type="protein sequence ID" value="TYS57436.1"/>
    <property type="molecule type" value="Genomic_DNA"/>
</dbReference>
<keyword evidence="10" id="KW-0677">Repeat</keyword>
<dbReference type="AlphaFoldDB" id="A0AA95B5L9"/>
<sequence>MSDQKKIETRLQITGMTCAACSTRVERGLNKLAGVDTANVNLALENASVTYDPEQVSEKEIEKKIQDLGYDVVKEKAEFLITGMTCAACSSRIEKVLGKMEGVNSANINLALESGTVEYNPSKLKPSDIIARIEKAGYGATEKVEKSESAENFRQKELEKQQGKFVFSLILTIPLLWAMVSHFSITSFIYLPDMLMNPWVQLALATPVQFFIGWQFYTGAYKALKNKSANMDVLVALGTTAAYVYSLYLSIESIGSGAHMVELYFETSAVIITLIILGKLFEVRAKGRSSEAIKKLMGLQAKTALVLRNGKEIEIPLDEVLVGDIVSVKPGEKVPVDGEIVEGQSAVDESMLTGESIPVDKKSGDSVYGSTINKNGFLKMKATKVGKETALAQIIRIVEQAQGSKAPIQRLADKISGIFVPIVVGIAVLTFLVWYFIVDPGNFAQALVNLIAVLVIACPCALGLATPTSIMAGSGRAAELGILFKGGEHLEQTHRITTVVLDKTGTVTKGAPVLTDVKLEAGEDEAAILAMVGAAEKQSEHPLAQAIVEGIQAKGIEFGSVGSFEAIPGYGIEAVVGENTVVIGTRKLMNKHHVAVEHAEEVVRELETNGKTAMLIAVNGEYKGIIAVADTIKDTSKQAVKRLKDMGLEVVMMTGDNERTAKAIAHHAGIDQVIAEVFPEQKAEEVAKLQKQGKKVAMVGDGINDAPALVTADIGMAIGTGTDVAMEAADITLMRGDLNSIADAIIMSKKTITNIKQNLFWAFAYNSMGIPIAALGFLAPWVAGAAMAFSSVSVVLNALRLQKVKL</sequence>
<dbReference type="Gene3D" id="3.30.70.100">
    <property type="match status" value="2"/>
</dbReference>
<keyword evidence="7" id="KW-0597">Phosphoprotein</keyword>
<evidence type="ECO:0000256" key="6">
    <source>
        <dbReference type="ARBA" id="ARBA00022475"/>
    </source>
</evidence>
<dbReference type="InterPro" id="IPR006122">
    <property type="entry name" value="HMA_Cu_ion-bd"/>
</dbReference>
<evidence type="ECO:0000256" key="18">
    <source>
        <dbReference type="ARBA" id="ARBA00023065"/>
    </source>
</evidence>
<dbReference type="InterPro" id="IPR017969">
    <property type="entry name" value="Heavy-metal-associated_CS"/>
</dbReference>
<feature type="domain" description="HMA" evidence="24">
    <location>
        <begin position="7"/>
        <end position="73"/>
    </location>
</feature>
<dbReference type="PRINTS" id="PR00942">
    <property type="entry name" value="CUATPASEI"/>
</dbReference>
<dbReference type="InterPro" id="IPR008250">
    <property type="entry name" value="ATPase_P-typ_transduc_dom_A_sf"/>
</dbReference>
<dbReference type="InterPro" id="IPR023298">
    <property type="entry name" value="ATPase_P-typ_TM_dom_sf"/>
</dbReference>
<dbReference type="InterPro" id="IPR036163">
    <property type="entry name" value="HMA_dom_sf"/>
</dbReference>
<keyword evidence="18" id="KW-0406">Ion transport</keyword>
<comment type="subcellular location">
    <subcellularLocation>
        <location evidence="1">Cell membrane</location>
        <topology evidence="1">Multi-pass membrane protein</topology>
    </subcellularLocation>
</comment>
<dbReference type="PROSITE" id="PS01047">
    <property type="entry name" value="HMA_1"/>
    <property type="match status" value="2"/>
</dbReference>
<dbReference type="GO" id="GO:0016887">
    <property type="term" value="F:ATP hydrolysis activity"/>
    <property type="evidence" value="ECO:0007669"/>
    <property type="project" value="InterPro"/>
</dbReference>
<dbReference type="InterPro" id="IPR027256">
    <property type="entry name" value="P-typ_ATPase_IB"/>
</dbReference>
<comment type="caution">
    <text evidence="25">The sequence shown here is derived from an EMBL/GenBank/DDBJ whole genome shotgun (WGS) entry which is preliminary data.</text>
</comment>
<comment type="catalytic activity">
    <reaction evidence="22">
        <text>Cu(+)(in) + ATP + H2O = Cu(+)(out) + ADP + phosphate + H(+)</text>
        <dbReference type="Rhea" id="RHEA:25792"/>
        <dbReference type="ChEBI" id="CHEBI:15377"/>
        <dbReference type="ChEBI" id="CHEBI:15378"/>
        <dbReference type="ChEBI" id="CHEBI:30616"/>
        <dbReference type="ChEBI" id="CHEBI:43474"/>
        <dbReference type="ChEBI" id="CHEBI:49552"/>
        <dbReference type="ChEBI" id="CHEBI:456216"/>
        <dbReference type="EC" id="7.2.2.8"/>
    </reaction>
</comment>
<dbReference type="SUPFAM" id="SSF56784">
    <property type="entry name" value="HAD-like"/>
    <property type="match status" value="1"/>
</dbReference>
<comment type="similarity">
    <text evidence="2 23">Belongs to the cation transport ATPase (P-type) (TC 3.A.3) family. Type IB subfamily.</text>
</comment>
<dbReference type="SFLD" id="SFLDS00003">
    <property type="entry name" value="Haloacid_Dehalogenase"/>
    <property type="match status" value="1"/>
</dbReference>
<dbReference type="InterPro" id="IPR018303">
    <property type="entry name" value="ATPase_P-typ_P_site"/>
</dbReference>
<keyword evidence="11 23" id="KW-0547">Nucleotide-binding</keyword>
<evidence type="ECO:0000256" key="7">
    <source>
        <dbReference type="ARBA" id="ARBA00022553"/>
    </source>
</evidence>
<dbReference type="PRINTS" id="PR00943">
    <property type="entry name" value="CUATPASE"/>
</dbReference>
<evidence type="ECO:0000259" key="24">
    <source>
        <dbReference type="PROSITE" id="PS50846"/>
    </source>
</evidence>
<dbReference type="GO" id="GO:0005507">
    <property type="term" value="F:copper ion binding"/>
    <property type="evidence" value="ECO:0007669"/>
    <property type="project" value="InterPro"/>
</dbReference>
<evidence type="ECO:0000256" key="14">
    <source>
        <dbReference type="ARBA" id="ARBA00022842"/>
    </source>
</evidence>
<keyword evidence="15" id="KW-1278">Translocase</keyword>